<dbReference type="Proteomes" id="UP001165082">
    <property type="component" value="Unassembled WGS sequence"/>
</dbReference>
<dbReference type="AlphaFoldDB" id="A0A9W6ZCW8"/>
<comment type="caution">
    <text evidence="2">The sequence shown here is derived from an EMBL/GenBank/DDBJ whole genome shotgun (WGS) entry which is preliminary data.</text>
</comment>
<dbReference type="PROSITE" id="PS51391">
    <property type="entry name" value="CID"/>
    <property type="match status" value="1"/>
</dbReference>
<dbReference type="InterPro" id="IPR006569">
    <property type="entry name" value="CID_dom"/>
</dbReference>
<dbReference type="Pfam" id="PF04818">
    <property type="entry name" value="CID"/>
    <property type="match status" value="1"/>
</dbReference>
<protein>
    <recommendedName>
        <fullName evidence="1">CID domain-containing protein</fullName>
    </recommendedName>
</protein>
<dbReference type="EMBL" id="BRXZ01001850">
    <property type="protein sequence ID" value="GMH47815.1"/>
    <property type="molecule type" value="Genomic_DNA"/>
</dbReference>
<dbReference type="OrthoDB" id="10069473at2759"/>
<keyword evidence="3" id="KW-1185">Reference proteome</keyword>
<evidence type="ECO:0000313" key="2">
    <source>
        <dbReference type="EMBL" id="GMH47815.1"/>
    </source>
</evidence>
<evidence type="ECO:0000259" key="1">
    <source>
        <dbReference type="PROSITE" id="PS51391"/>
    </source>
</evidence>
<name>A0A9W6ZCW8_9STRA</name>
<organism evidence="2 3">
    <name type="scientific">Triparma retinervis</name>
    <dbReference type="NCBI Taxonomy" id="2557542"/>
    <lineage>
        <taxon>Eukaryota</taxon>
        <taxon>Sar</taxon>
        <taxon>Stramenopiles</taxon>
        <taxon>Ochrophyta</taxon>
        <taxon>Bolidophyceae</taxon>
        <taxon>Parmales</taxon>
        <taxon>Triparmaceae</taxon>
        <taxon>Triparma</taxon>
    </lineage>
</organism>
<feature type="domain" description="CID" evidence="1">
    <location>
        <begin position="1"/>
        <end position="95"/>
    </location>
</feature>
<dbReference type="InterPro" id="IPR008942">
    <property type="entry name" value="ENTH_VHS"/>
</dbReference>
<dbReference type="Gene3D" id="1.25.40.90">
    <property type="match status" value="1"/>
</dbReference>
<proteinExistence type="predicted"/>
<gene>
    <name evidence="2" type="ORF">TrRE_jg7927</name>
</gene>
<evidence type="ECO:0000313" key="3">
    <source>
        <dbReference type="Proteomes" id="UP001165082"/>
    </source>
</evidence>
<accession>A0A9W6ZCW8</accession>
<reference evidence="2" key="1">
    <citation type="submission" date="2022-07" db="EMBL/GenBank/DDBJ databases">
        <title>Genome analysis of Parmales, a sister group of diatoms, reveals the evolutionary specialization of diatoms from phago-mixotrophs to photoautotrophs.</title>
        <authorList>
            <person name="Ban H."/>
            <person name="Sato S."/>
            <person name="Yoshikawa S."/>
            <person name="Kazumasa Y."/>
            <person name="Nakamura Y."/>
            <person name="Ichinomiya M."/>
            <person name="Saitoh K."/>
            <person name="Sato N."/>
            <person name="Blanc-Mathieu R."/>
            <person name="Endo H."/>
            <person name="Kuwata A."/>
            <person name="Ogata H."/>
        </authorList>
    </citation>
    <scope>NUCLEOTIDE SEQUENCE</scope>
</reference>
<sequence length="95" mass="11046">MTDCEAVIHSCLQSLNCTPSCIQGCREVFTRYYQTNPKIAARTWRNVVRDTTDSDQYLPLVYICNDVLQHTGLNPRKYGTNYLEAFWPYLAEGFR</sequence>